<organism evidence="2 3">
    <name type="scientific">Janthinobacterium agaricidamnosum NBRC 102515 = DSM 9628</name>
    <dbReference type="NCBI Taxonomy" id="1349767"/>
    <lineage>
        <taxon>Bacteria</taxon>
        <taxon>Pseudomonadati</taxon>
        <taxon>Pseudomonadota</taxon>
        <taxon>Betaproteobacteria</taxon>
        <taxon>Burkholderiales</taxon>
        <taxon>Oxalobacteraceae</taxon>
        <taxon>Janthinobacterium</taxon>
    </lineage>
</organism>
<feature type="signal peptide" evidence="1">
    <location>
        <begin position="1"/>
        <end position="24"/>
    </location>
</feature>
<feature type="chain" id="PRO_5004797646" evidence="1">
    <location>
        <begin position="25"/>
        <end position="518"/>
    </location>
</feature>
<evidence type="ECO:0000313" key="2">
    <source>
        <dbReference type="EMBL" id="CDG85074.1"/>
    </source>
</evidence>
<keyword evidence="3" id="KW-1185">Reference proteome</keyword>
<gene>
    <name evidence="2" type="ORF">GJA_4467</name>
</gene>
<dbReference type="AlphaFoldDB" id="W0V8C9"/>
<dbReference type="InterPro" id="IPR008964">
    <property type="entry name" value="Invasin/intimin_cell_adhesion"/>
</dbReference>
<dbReference type="EMBL" id="HG322949">
    <property type="protein sequence ID" value="CDG85074.1"/>
    <property type="molecule type" value="Genomic_DNA"/>
</dbReference>
<accession>W0V8C9</accession>
<dbReference type="Proteomes" id="UP000027604">
    <property type="component" value="Chromosome I"/>
</dbReference>
<name>W0V8C9_9BURK</name>
<sequence>MRKSSLVLSACLSALLAACGGGDASGPADSGSKILASSNIIAQAASQNSADPDSAKPILLATALNNPPVVRAATPAVFGQGSAARSIQAEPNAALAVQLKLHREDPARRAAVPGAMRMLAAGDAIPAPIAGCPEIQPGFVYTDSTPAAGGLKCYQFVVNDKTKIDSKALLPDGINAVGYLFEVDPATGQIRDVELDFDASPNNPLLMQSISQSARLVLVVQAANGPGGQAYQFGAWSSQGFDAFEVNDKISKPALAPINQTVNANIDVPGTDQDYYFFPLKRNQSSADITINFTAQQSAGIRLGRKNTDGSYAWADERPLAAVESGRTLTLNGIPRADANGVYGVIVRVSGVNPAAPAVQPYTVHVKTPDFFIADYDSYNSENLTHWYPKFDGYGVEAAHYLDLSVKVSDTEGNPVEGQAVLFVLDRNKYDGETRQQYVATTDRSGRARYRAEMSACTGETFKAYNYGPFGDGTRWNGEAQLGQYQILLFGPSSQPVEKLKVGPIRFYRICKEVPIHR</sequence>
<keyword evidence="2" id="KW-0449">Lipoprotein</keyword>
<proteinExistence type="predicted"/>
<dbReference type="HOGENOM" id="CLU_525596_0_0_4"/>
<dbReference type="Gene3D" id="2.60.40.1120">
    <property type="entry name" value="Carboxypeptidase-like, regulatory domain"/>
    <property type="match status" value="1"/>
</dbReference>
<dbReference type="KEGG" id="jag:GJA_4467"/>
<dbReference type="Gene3D" id="2.60.120.380">
    <property type="match status" value="1"/>
</dbReference>
<dbReference type="eggNOG" id="ENOG50318VV">
    <property type="taxonomic scope" value="Bacteria"/>
</dbReference>
<dbReference type="PATRIC" id="fig|1349767.4.peg.1109"/>
<dbReference type="SUPFAM" id="SSF49373">
    <property type="entry name" value="Invasin/intimin cell-adhesion fragments"/>
    <property type="match status" value="1"/>
</dbReference>
<dbReference type="RefSeq" id="WP_144241607.1">
    <property type="nucleotide sequence ID" value="NZ_HG322949.1"/>
</dbReference>
<reference evidence="2 3" key="1">
    <citation type="journal article" date="2015" name="Genome Announc.">
        <title>Genome Sequence of Mushroom Soft-Rot Pathogen Janthinobacterium agaricidamnosum.</title>
        <authorList>
            <person name="Graupner K."/>
            <person name="Lackner G."/>
            <person name="Hertweck C."/>
        </authorList>
    </citation>
    <scope>NUCLEOTIDE SEQUENCE [LARGE SCALE GENOMIC DNA]</scope>
    <source>
        <strain evidence="3">NBRC 102515 / DSM 9628</strain>
    </source>
</reference>
<evidence type="ECO:0000313" key="3">
    <source>
        <dbReference type="Proteomes" id="UP000027604"/>
    </source>
</evidence>
<keyword evidence="1" id="KW-0732">Signal</keyword>
<evidence type="ECO:0000256" key="1">
    <source>
        <dbReference type="SAM" id="SignalP"/>
    </source>
</evidence>
<protein>
    <submittedName>
        <fullName evidence="2">Putative lipoprotein</fullName>
    </submittedName>
</protein>
<dbReference type="PROSITE" id="PS51257">
    <property type="entry name" value="PROKAR_LIPOPROTEIN"/>
    <property type="match status" value="1"/>
</dbReference>